<proteinExistence type="predicted"/>
<reference evidence="2" key="1">
    <citation type="submission" date="2019-08" db="EMBL/GenBank/DDBJ databases">
        <title>The genome of the North American firefly Photinus pyralis.</title>
        <authorList>
            <consortium name="Photinus pyralis genome working group"/>
            <person name="Fallon T.R."/>
            <person name="Sander Lower S.E."/>
            <person name="Weng J.-K."/>
        </authorList>
    </citation>
    <scope>NUCLEOTIDE SEQUENCE</scope>
    <source>
        <strain evidence="2">TRF0915ILg1</strain>
        <tissue evidence="2">Whole body</tissue>
    </source>
</reference>
<gene>
    <name evidence="2" type="ORF">ILUMI_17542</name>
</gene>
<keyword evidence="3" id="KW-1185">Reference proteome</keyword>
<dbReference type="EMBL" id="VTPC01075417">
    <property type="protein sequence ID" value="KAF2888632.1"/>
    <property type="molecule type" value="Genomic_DNA"/>
</dbReference>
<protein>
    <recommendedName>
        <fullName evidence="4">Endonuclease/exonuclease/phosphatase domain-containing protein</fullName>
    </recommendedName>
</protein>
<evidence type="ECO:0000256" key="1">
    <source>
        <dbReference type="SAM" id="MobiDB-lite"/>
    </source>
</evidence>
<dbReference type="Proteomes" id="UP000801492">
    <property type="component" value="Unassembled WGS sequence"/>
</dbReference>
<dbReference type="SUPFAM" id="SSF56219">
    <property type="entry name" value="DNase I-like"/>
    <property type="match status" value="1"/>
</dbReference>
<evidence type="ECO:0000313" key="2">
    <source>
        <dbReference type="EMBL" id="KAF2888632.1"/>
    </source>
</evidence>
<dbReference type="AlphaFoldDB" id="A0A8K0CNV2"/>
<dbReference type="InterPro" id="IPR036691">
    <property type="entry name" value="Endo/exonu/phosph_ase_sf"/>
</dbReference>
<dbReference type="OrthoDB" id="8193560at2759"/>
<feature type="region of interest" description="Disordered" evidence="1">
    <location>
        <begin position="120"/>
        <end position="144"/>
    </location>
</feature>
<dbReference type="Gene3D" id="3.60.10.10">
    <property type="entry name" value="Endonuclease/exonuclease/phosphatase"/>
    <property type="match status" value="1"/>
</dbReference>
<comment type="caution">
    <text evidence="2">The sequence shown here is derived from an EMBL/GenBank/DDBJ whole genome shotgun (WGS) entry which is preliminary data.</text>
</comment>
<sequence length="144" mass="16256">MTEMAKKMEWNTGKQAPNKYKVKAANLTRKTKKIKQNKNIIKVDTWNLRGTNEVGKLKQLNEVAKKYGIDIVALQEMKQRGNNTVEIGDDVILSRGCKQKISGMGFMFGGEGLQHRNNKNSMGHTINAKEMGRGSDTSTSERRR</sequence>
<evidence type="ECO:0008006" key="4">
    <source>
        <dbReference type="Google" id="ProtNLM"/>
    </source>
</evidence>
<evidence type="ECO:0000313" key="3">
    <source>
        <dbReference type="Proteomes" id="UP000801492"/>
    </source>
</evidence>
<accession>A0A8K0CNV2</accession>
<name>A0A8K0CNV2_IGNLU</name>
<organism evidence="2 3">
    <name type="scientific">Ignelater luminosus</name>
    <name type="common">Cucubano</name>
    <name type="synonym">Pyrophorus luminosus</name>
    <dbReference type="NCBI Taxonomy" id="2038154"/>
    <lineage>
        <taxon>Eukaryota</taxon>
        <taxon>Metazoa</taxon>
        <taxon>Ecdysozoa</taxon>
        <taxon>Arthropoda</taxon>
        <taxon>Hexapoda</taxon>
        <taxon>Insecta</taxon>
        <taxon>Pterygota</taxon>
        <taxon>Neoptera</taxon>
        <taxon>Endopterygota</taxon>
        <taxon>Coleoptera</taxon>
        <taxon>Polyphaga</taxon>
        <taxon>Elateriformia</taxon>
        <taxon>Elateroidea</taxon>
        <taxon>Elateridae</taxon>
        <taxon>Agrypninae</taxon>
        <taxon>Pyrophorini</taxon>
        <taxon>Ignelater</taxon>
    </lineage>
</organism>